<evidence type="ECO:0000313" key="3">
    <source>
        <dbReference type="Proteomes" id="UP000315783"/>
    </source>
</evidence>
<feature type="compositionally biased region" description="Low complexity" evidence="1">
    <location>
        <begin position="20"/>
        <end position="40"/>
    </location>
</feature>
<evidence type="ECO:0000256" key="1">
    <source>
        <dbReference type="SAM" id="MobiDB-lite"/>
    </source>
</evidence>
<name>A0A545V0A3_9HYPO</name>
<keyword evidence="3" id="KW-1185">Reference proteome</keyword>
<protein>
    <submittedName>
        <fullName evidence="2">Uncharacterized protein</fullName>
    </submittedName>
</protein>
<sequence length="528" mass="53838">MAVAVAHAFIRTIRERFAEAPASTSTSSSESPHTPSVVTPRGLILEAHQDADDARRSRRRRSSSPPNSGAALASQNQQPRPRPRPPGPLDSCPLYHVGSSSSASASATSPSQPLSLAAAVVGLIAACHHTCHDAQDINVAPRGATAGVQTLRLALQSLKLTAQLAYKWLRRVEAARALPFPDRPALVELDALVVLIAEAVEAVSEAGRLLVDVVGAATAGAARVSDVAPAYAPALIDGSERIERVESLLSKLLIILQISSLDEALSARSTIDTALPLILGDNGPLAESIRCMPDVFSARALVDPARLAAILARPPPGYSVPTPSGGVSGAGAGAGAGDADDAPPYYSAATTAGGPHPDGSVTIRPAGWSVFASLTLADLCVLSLIPLPLPGSQAPAPPSASAAAASTAADNDGSLGDDVADDEDGGGNGGAPPTLPPLLCYGQFYTEAFAQRVGPPLAELMERPARAKAAQLAALLGSRGGEGGGVAMTDEHNFARRVGLELENGAATTRDGRPRMRPQPNVIIGGGP</sequence>
<organism evidence="2 3">
    <name type="scientific">Cordyceps javanica</name>
    <dbReference type="NCBI Taxonomy" id="43265"/>
    <lineage>
        <taxon>Eukaryota</taxon>
        <taxon>Fungi</taxon>
        <taxon>Dikarya</taxon>
        <taxon>Ascomycota</taxon>
        <taxon>Pezizomycotina</taxon>
        <taxon>Sordariomycetes</taxon>
        <taxon>Hypocreomycetidae</taxon>
        <taxon>Hypocreales</taxon>
        <taxon>Cordycipitaceae</taxon>
        <taxon>Cordyceps</taxon>
    </lineage>
</organism>
<feature type="region of interest" description="Disordered" evidence="1">
    <location>
        <begin position="392"/>
        <end position="433"/>
    </location>
</feature>
<comment type="caution">
    <text evidence="2">The sequence shown here is derived from an EMBL/GenBank/DDBJ whole genome shotgun (WGS) entry which is preliminary data.</text>
</comment>
<feature type="compositionally biased region" description="Low complexity" evidence="1">
    <location>
        <begin position="399"/>
        <end position="417"/>
    </location>
</feature>
<evidence type="ECO:0000313" key="2">
    <source>
        <dbReference type="EMBL" id="TQV95127.1"/>
    </source>
</evidence>
<reference evidence="2 3" key="1">
    <citation type="journal article" date="2019" name="Appl. Microbiol. Biotechnol.">
        <title>Genome sequence of Isaria javanica and comparative genome analysis insights into family S53 peptidase evolution in fungal entomopathogens.</title>
        <authorList>
            <person name="Lin R."/>
            <person name="Zhang X."/>
            <person name="Xin B."/>
            <person name="Zou M."/>
            <person name="Gao Y."/>
            <person name="Qin F."/>
            <person name="Hu Q."/>
            <person name="Xie B."/>
            <person name="Cheng X."/>
        </authorList>
    </citation>
    <scope>NUCLEOTIDE SEQUENCE [LARGE SCALE GENOMIC DNA]</scope>
    <source>
        <strain evidence="2 3">IJ1G</strain>
    </source>
</reference>
<dbReference type="EMBL" id="SPUK01000008">
    <property type="protein sequence ID" value="TQV95127.1"/>
    <property type="molecule type" value="Genomic_DNA"/>
</dbReference>
<dbReference type="AlphaFoldDB" id="A0A545V0A3"/>
<feature type="region of interest" description="Disordered" evidence="1">
    <location>
        <begin position="505"/>
        <end position="528"/>
    </location>
</feature>
<feature type="region of interest" description="Disordered" evidence="1">
    <location>
        <begin position="20"/>
        <end position="95"/>
    </location>
</feature>
<accession>A0A545V0A3</accession>
<dbReference type="Proteomes" id="UP000315783">
    <property type="component" value="Unassembled WGS sequence"/>
</dbReference>
<dbReference type="STRING" id="43265.A0A545V0A3"/>
<gene>
    <name evidence="2" type="ORF">IF1G_06114</name>
</gene>
<proteinExistence type="predicted"/>
<dbReference type="OrthoDB" id="4870811at2759"/>